<evidence type="ECO:0000256" key="6">
    <source>
        <dbReference type="ARBA" id="ARBA00022692"/>
    </source>
</evidence>
<evidence type="ECO:0000256" key="3">
    <source>
        <dbReference type="ARBA" id="ARBA00022448"/>
    </source>
</evidence>
<evidence type="ECO:0000259" key="11">
    <source>
        <dbReference type="PROSITE" id="PS50928"/>
    </source>
</evidence>
<evidence type="ECO:0000256" key="5">
    <source>
        <dbReference type="ARBA" id="ARBA00022519"/>
    </source>
</evidence>
<dbReference type="PROSITE" id="PS50928">
    <property type="entry name" value="ABC_TM1"/>
    <property type="match status" value="1"/>
</dbReference>
<dbReference type="OrthoDB" id="9815029at2"/>
<evidence type="ECO:0000313" key="12">
    <source>
        <dbReference type="EMBL" id="SFI64560.1"/>
    </source>
</evidence>
<comment type="similarity">
    <text evidence="2">Belongs to the binding-protein-dependent transport system permease family. HisMQ subfamily.</text>
</comment>
<sequence length="248" mass="25877">MSKLLEYLPLLMGGALTTVALAVCSALLATTLGLLGAWGKVAGNALGRGAVRVYTTLGRGIPDLVLILLVYFGGQRLINDVGEGLGLPFIEISKFWAGVAAIGVLYGAYLTETFRGAWIAVPRGQSEAARALGMPLRGEFLRVTGPQALRHALPGYGNVWLVLVKSTAVVSVIGLDDLVGLADKAGKSTREPFLFFVVVLLVYLAITAVSDKLLAWAERWANTGQDAGRGGGGGRDDGGKPRAAEATA</sequence>
<accession>A0A1I3JWV9</accession>
<dbReference type="PANTHER" id="PTHR30133">
    <property type="entry name" value="CATIONIC AMINO ACID TRANSPORTER, MEMBRANE COMPONENT"/>
    <property type="match status" value="1"/>
</dbReference>
<dbReference type="Pfam" id="PF00528">
    <property type="entry name" value="BPD_transp_1"/>
    <property type="match status" value="1"/>
</dbReference>
<evidence type="ECO:0000256" key="9">
    <source>
        <dbReference type="RuleBase" id="RU363032"/>
    </source>
</evidence>
<dbReference type="Gene3D" id="1.10.3720.10">
    <property type="entry name" value="MetI-like"/>
    <property type="match status" value="1"/>
</dbReference>
<evidence type="ECO:0000256" key="4">
    <source>
        <dbReference type="ARBA" id="ARBA00022475"/>
    </source>
</evidence>
<dbReference type="InterPro" id="IPR051613">
    <property type="entry name" value="ABC_transp_permease_HisMQ"/>
</dbReference>
<dbReference type="NCBIfam" id="TIGR01726">
    <property type="entry name" value="HEQRo_perm_3TM"/>
    <property type="match status" value="1"/>
</dbReference>
<dbReference type="EMBL" id="FOQH01000008">
    <property type="protein sequence ID" value="SFI64560.1"/>
    <property type="molecule type" value="Genomic_DNA"/>
</dbReference>
<gene>
    <name evidence="12" type="ORF">SAMN05216258_108188</name>
</gene>
<dbReference type="InterPro" id="IPR010065">
    <property type="entry name" value="AA_ABC_transptr_permease_3TM"/>
</dbReference>
<keyword evidence="4" id="KW-1003">Cell membrane</keyword>
<keyword evidence="3 9" id="KW-0813">Transport</keyword>
<dbReference type="GO" id="GO:0043190">
    <property type="term" value="C:ATP-binding cassette (ABC) transporter complex"/>
    <property type="evidence" value="ECO:0007669"/>
    <property type="project" value="InterPro"/>
</dbReference>
<keyword evidence="5" id="KW-0997">Cell inner membrane</keyword>
<evidence type="ECO:0000256" key="8">
    <source>
        <dbReference type="ARBA" id="ARBA00023136"/>
    </source>
</evidence>
<dbReference type="AlphaFoldDB" id="A0A1I3JWV9"/>
<dbReference type="SUPFAM" id="SSF161098">
    <property type="entry name" value="MetI-like"/>
    <property type="match status" value="1"/>
</dbReference>
<organism evidence="12 13">
    <name type="scientific">Albimonas pacifica</name>
    <dbReference type="NCBI Taxonomy" id="1114924"/>
    <lineage>
        <taxon>Bacteria</taxon>
        <taxon>Pseudomonadati</taxon>
        <taxon>Pseudomonadota</taxon>
        <taxon>Alphaproteobacteria</taxon>
        <taxon>Rhodobacterales</taxon>
        <taxon>Paracoccaceae</taxon>
        <taxon>Albimonas</taxon>
    </lineage>
</organism>
<feature type="compositionally biased region" description="Basic and acidic residues" evidence="10">
    <location>
        <begin position="234"/>
        <end position="248"/>
    </location>
</feature>
<comment type="subcellular location">
    <subcellularLocation>
        <location evidence="1">Cell inner membrane</location>
        <topology evidence="1">Multi-pass membrane protein</topology>
    </subcellularLocation>
    <subcellularLocation>
        <location evidence="9">Cell membrane</location>
        <topology evidence="9">Multi-pass membrane protein</topology>
    </subcellularLocation>
</comment>
<feature type="domain" description="ABC transmembrane type-1" evidence="11">
    <location>
        <begin position="15"/>
        <end position="214"/>
    </location>
</feature>
<keyword evidence="6 9" id="KW-0812">Transmembrane</keyword>
<dbReference type="RefSeq" id="WP_092861889.1">
    <property type="nucleotide sequence ID" value="NZ_FOQH01000008.1"/>
</dbReference>
<evidence type="ECO:0000256" key="7">
    <source>
        <dbReference type="ARBA" id="ARBA00022989"/>
    </source>
</evidence>
<dbReference type="GO" id="GO:0022857">
    <property type="term" value="F:transmembrane transporter activity"/>
    <property type="evidence" value="ECO:0007669"/>
    <property type="project" value="InterPro"/>
</dbReference>
<dbReference type="STRING" id="1114924.SAMN05216258_108188"/>
<protein>
    <submittedName>
        <fullName evidence="12">Histidine transport system permease protein/arginine/ornithine transport system permease protein</fullName>
    </submittedName>
</protein>
<feature type="transmembrane region" description="Helical" evidence="9">
    <location>
        <begin position="12"/>
        <end position="39"/>
    </location>
</feature>
<proteinExistence type="inferred from homology"/>
<keyword evidence="8 9" id="KW-0472">Membrane</keyword>
<dbReference type="InterPro" id="IPR035906">
    <property type="entry name" value="MetI-like_sf"/>
</dbReference>
<feature type="transmembrane region" description="Helical" evidence="9">
    <location>
        <begin position="193"/>
        <end position="210"/>
    </location>
</feature>
<dbReference type="CDD" id="cd06261">
    <property type="entry name" value="TM_PBP2"/>
    <property type="match status" value="1"/>
</dbReference>
<evidence type="ECO:0000256" key="2">
    <source>
        <dbReference type="ARBA" id="ARBA00010072"/>
    </source>
</evidence>
<reference evidence="12 13" key="1">
    <citation type="submission" date="2016-10" db="EMBL/GenBank/DDBJ databases">
        <authorList>
            <person name="de Groot N.N."/>
        </authorList>
    </citation>
    <scope>NUCLEOTIDE SEQUENCE [LARGE SCALE GENOMIC DNA]</scope>
    <source>
        <strain evidence="12 13">CGMCC 1.11030</strain>
    </source>
</reference>
<name>A0A1I3JWV9_9RHOB</name>
<evidence type="ECO:0000256" key="1">
    <source>
        <dbReference type="ARBA" id="ARBA00004429"/>
    </source>
</evidence>
<evidence type="ECO:0000256" key="10">
    <source>
        <dbReference type="SAM" id="MobiDB-lite"/>
    </source>
</evidence>
<feature type="region of interest" description="Disordered" evidence="10">
    <location>
        <begin position="225"/>
        <end position="248"/>
    </location>
</feature>
<keyword evidence="7 9" id="KW-1133">Transmembrane helix</keyword>
<dbReference type="InterPro" id="IPR000515">
    <property type="entry name" value="MetI-like"/>
</dbReference>
<dbReference type="Proteomes" id="UP000199377">
    <property type="component" value="Unassembled WGS sequence"/>
</dbReference>
<feature type="transmembrane region" description="Helical" evidence="9">
    <location>
        <begin position="92"/>
        <end position="110"/>
    </location>
</feature>
<evidence type="ECO:0000313" key="13">
    <source>
        <dbReference type="Proteomes" id="UP000199377"/>
    </source>
</evidence>
<feature type="transmembrane region" description="Helical" evidence="9">
    <location>
        <begin position="51"/>
        <end position="72"/>
    </location>
</feature>
<keyword evidence="13" id="KW-1185">Reference proteome</keyword>